<dbReference type="EMBL" id="BKAJ01000081">
    <property type="protein sequence ID" value="GEP57506.1"/>
    <property type="molecule type" value="Genomic_DNA"/>
</dbReference>
<dbReference type="SUPFAM" id="SSF51445">
    <property type="entry name" value="(Trans)glycosidases"/>
    <property type="match status" value="1"/>
</dbReference>
<dbReference type="AlphaFoldDB" id="A0A512NEY9"/>
<accession>A0A512NEY9</accession>
<protein>
    <recommendedName>
        <fullName evidence="4">Lysozyme</fullName>
    </recommendedName>
</protein>
<dbReference type="Proteomes" id="UP000321058">
    <property type="component" value="Unassembled WGS sequence"/>
</dbReference>
<dbReference type="GO" id="GO:0016998">
    <property type="term" value="P:cell wall macromolecule catabolic process"/>
    <property type="evidence" value="ECO:0007669"/>
    <property type="project" value="InterPro"/>
</dbReference>
<comment type="similarity">
    <text evidence="1">Belongs to the glycosyl hydrolase 25 family.</text>
</comment>
<dbReference type="PANTHER" id="PTHR34135:SF2">
    <property type="entry name" value="LYSOZYME"/>
    <property type="match status" value="1"/>
</dbReference>
<gene>
    <name evidence="2" type="ORF">RSO01_46720</name>
</gene>
<dbReference type="InterPro" id="IPR017853">
    <property type="entry name" value="GH"/>
</dbReference>
<dbReference type="PROSITE" id="PS51904">
    <property type="entry name" value="GLYCOSYL_HYDROL_F25_2"/>
    <property type="match status" value="1"/>
</dbReference>
<dbReference type="CDD" id="cd00599">
    <property type="entry name" value="GH25_muramidase"/>
    <property type="match status" value="1"/>
</dbReference>
<evidence type="ECO:0008006" key="4">
    <source>
        <dbReference type="Google" id="ProtNLM"/>
    </source>
</evidence>
<proteinExistence type="inferred from homology"/>
<dbReference type="Pfam" id="PF01183">
    <property type="entry name" value="Glyco_hydro_25"/>
    <property type="match status" value="1"/>
</dbReference>
<organism evidence="2 3">
    <name type="scientific">Reyranella soli</name>
    <dbReference type="NCBI Taxonomy" id="1230389"/>
    <lineage>
        <taxon>Bacteria</taxon>
        <taxon>Pseudomonadati</taxon>
        <taxon>Pseudomonadota</taxon>
        <taxon>Alphaproteobacteria</taxon>
        <taxon>Hyphomicrobiales</taxon>
        <taxon>Reyranellaceae</taxon>
        <taxon>Reyranella</taxon>
    </lineage>
</organism>
<evidence type="ECO:0000313" key="2">
    <source>
        <dbReference type="EMBL" id="GEP57506.1"/>
    </source>
</evidence>
<dbReference type="GO" id="GO:0009253">
    <property type="term" value="P:peptidoglycan catabolic process"/>
    <property type="evidence" value="ECO:0007669"/>
    <property type="project" value="InterPro"/>
</dbReference>
<dbReference type="Gene3D" id="3.20.20.80">
    <property type="entry name" value="Glycosidases"/>
    <property type="match status" value="1"/>
</dbReference>
<comment type="caution">
    <text evidence="2">The sequence shown here is derived from an EMBL/GenBank/DDBJ whole genome shotgun (WGS) entry which is preliminary data.</text>
</comment>
<evidence type="ECO:0000256" key="1">
    <source>
        <dbReference type="ARBA" id="ARBA00010646"/>
    </source>
</evidence>
<dbReference type="GO" id="GO:0016052">
    <property type="term" value="P:carbohydrate catabolic process"/>
    <property type="evidence" value="ECO:0007669"/>
    <property type="project" value="TreeGrafter"/>
</dbReference>
<dbReference type="PANTHER" id="PTHR34135">
    <property type="entry name" value="LYSOZYME"/>
    <property type="match status" value="1"/>
</dbReference>
<sequence length="211" mass="22976">MIDLSAHTAVSDFRLVRASNILAVIHKASEGDFYADSACAARRPQAEAAGLLWGTYHFGKGDSPGAQQAAFFLDSSRPIQGTLLALDLEANEGDPSNSMTLDQAEAFVQAVASATGRLPLVYVHPTWANGRITPDSILARCGLWVVDYHASPEIPLAWARSGWRLWQYASDNYAGRRAHGHTRIVQGVDRCDRNLFNGDVAALHRFWNAAA</sequence>
<name>A0A512NEY9_9HYPH</name>
<evidence type="ECO:0000313" key="3">
    <source>
        <dbReference type="Proteomes" id="UP000321058"/>
    </source>
</evidence>
<dbReference type="InterPro" id="IPR002053">
    <property type="entry name" value="Glyco_hydro_25"/>
</dbReference>
<keyword evidence="3" id="KW-1185">Reference proteome</keyword>
<reference evidence="2 3" key="1">
    <citation type="submission" date="2019-07" db="EMBL/GenBank/DDBJ databases">
        <title>Whole genome shotgun sequence of Reyranella soli NBRC 108950.</title>
        <authorList>
            <person name="Hosoyama A."/>
            <person name="Uohara A."/>
            <person name="Ohji S."/>
            <person name="Ichikawa N."/>
        </authorList>
    </citation>
    <scope>NUCLEOTIDE SEQUENCE [LARGE SCALE GENOMIC DNA]</scope>
    <source>
        <strain evidence="2 3">NBRC 108950</strain>
    </source>
</reference>
<dbReference type="GO" id="GO:0003796">
    <property type="term" value="F:lysozyme activity"/>
    <property type="evidence" value="ECO:0007669"/>
    <property type="project" value="InterPro"/>
</dbReference>